<accession>A0ABP7SX35</accession>
<evidence type="ECO:0000259" key="3">
    <source>
        <dbReference type="Pfam" id="PF17899"/>
    </source>
</evidence>
<dbReference type="Gene3D" id="1.10.390.10">
    <property type="entry name" value="Neutral Protease Domain 2"/>
    <property type="match status" value="1"/>
</dbReference>
<dbReference type="InterPro" id="IPR024191">
    <property type="entry name" value="Peptidase_M61"/>
</dbReference>
<organism evidence="4 5">
    <name type="scientific">Hymenobacter fastidiosus</name>
    <dbReference type="NCBI Taxonomy" id="486264"/>
    <lineage>
        <taxon>Bacteria</taxon>
        <taxon>Pseudomonadati</taxon>
        <taxon>Bacteroidota</taxon>
        <taxon>Cytophagia</taxon>
        <taxon>Cytophagales</taxon>
        <taxon>Hymenobacteraceae</taxon>
        <taxon>Hymenobacter</taxon>
    </lineage>
</organism>
<dbReference type="InterPro" id="IPR027268">
    <property type="entry name" value="Peptidase_M4/M1_CTD_sf"/>
</dbReference>
<evidence type="ECO:0000259" key="2">
    <source>
        <dbReference type="Pfam" id="PF05299"/>
    </source>
</evidence>
<keyword evidence="1" id="KW-0732">Signal</keyword>
<dbReference type="PIRSF" id="PIRSF016493">
    <property type="entry name" value="Glycyl_aminpptds"/>
    <property type="match status" value="1"/>
</dbReference>
<proteinExistence type="predicted"/>
<dbReference type="Pfam" id="PF17899">
    <property type="entry name" value="Peptidase_M61_N"/>
    <property type="match status" value="1"/>
</dbReference>
<dbReference type="Gene3D" id="2.30.42.10">
    <property type="match status" value="1"/>
</dbReference>
<feature type="chain" id="PRO_5045942627" evidence="1">
    <location>
        <begin position="21"/>
        <end position="626"/>
    </location>
</feature>
<protein>
    <submittedName>
        <fullName evidence="4">M61 family metallopeptidase</fullName>
    </submittedName>
</protein>
<dbReference type="SUPFAM" id="SSF55486">
    <property type="entry name" value="Metalloproteases ('zincins'), catalytic domain"/>
    <property type="match status" value="1"/>
</dbReference>
<dbReference type="EMBL" id="BAABDJ010000038">
    <property type="protein sequence ID" value="GAA4017607.1"/>
    <property type="molecule type" value="Genomic_DNA"/>
</dbReference>
<sequence>MRKSAAPFLLALALPLAALAQAPVQYSLAFPNAVHHEARITVVFAEVPAAGPLQVRMARSSPGRYALHEFAKNVYDVQATDSKGQPLTVTRPDSYGWDVSGHDGTVRFTYTLFGDRTDGTYAGIDQRHAHLNMPATLAYARGLEQRPAEVKFELPTDWQVATQLRPDANGTYYAPHLQYLMDSPTSLGAQQRRTWQTLGRTIEMSVLHEGTAAELDAYVEQSKKVVQEAAAIFGGLPEYDFGRYTFVANYLPQTSSDGMEHRNSTSLTSNRPLRGAGALDNLGTVAHEFFHSWNVERIRPRDLEPFDFERANMSNSLWFAEGFTQYYGELLLRRAGIYTDEQYCQEALNGLVGAMLNSPGAARFSPVQMSQQAPFVDAAAAIDPNNRGNTYLSYYYIGGANALALDLELRQNHKTTLDAYMRAVWQQHGQTQRTYAPANPYTLTDLQRILGEVSKDTAFAGRFFRQHLLGHELPKFDQLLAPAGLLVRRAKAGQASLVARLSFNPADSTATVGSTLVGSPLYQAGLDREDVVRKIDGQRLTSAKALPELLAAHKPGDVLTVEYRTRGGIRTAPVTLAEDPTLEVVTYETARRPVTRAMKKFRAEWLSGKAKSFYPKPQPEDKDVSG</sequence>
<name>A0ABP7SX35_9BACT</name>
<gene>
    <name evidence="4" type="ORF">GCM10022408_34030</name>
</gene>
<dbReference type="RefSeq" id="WP_345074667.1">
    <property type="nucleotide sequence ID" value="NZ_BAABDJ010000038.1"/>
</dbReference>
<evidence type="ECO:0000313" key="5">
    <source>
        <dbReference type="Proteomes" id="UP001500567"/>
    </source>
</evidence>
<dbReference type="Pfam" id="PF05299">
    <property type="entry name" value="Peptidase_M61"/>
    <property type="match status" value="1"/>
</dbReference>
<feature type="signal peptide" evidence="1">
    <location>
        <begin position="1"/>
        <end position="20"/>
    </location>
</feature>
<evidence type="ECO:0000256" key="1">
    <source>
        <dbReference type="SAM" id="SignalP"/>
    </source>
</evidence>
<feature type="domain" description="Peptidase M61 N-terminal" evidence="3">
    <location>
        <begin position="25"/>
        <end position="188"/>
    </location>
</feature>
<keyword evidence="5" id="KW-1185">Reference proteome</keyword>
<dbReference type="Proteomes" id="UP001500567">
    <property type="component" value="Unassembled WGS sequence"/>
</dbReference>
<comment type="caution">
    <text evidence="4">The sequence shown here is derived from an EMBL/GenBank/DDBJ whole genome shotgun (WGS) entry which is preliminary data.</text>
</comment>
<dbReference type="Gene3D" id="2.60.40.3650">
    <property type="match status" value="1"/>
</dbReference>
<dbReference type="InterPro" id="IPR007963">
    <property type="entry name" value="Peptidase_M61_catalytic"/>
</dbReference>
<dbReference type="InterPro" id="IPR036034">
    <property type="entry name" value="PDZ_sf"/>
</dbReference>
<reference evidence="5" key="1">
    <citation type="journal article" date="2019" name="Int. J. Syst. Evol. Microbiol.">
        <title>The Global Catalogue of Microorganisms (GCM) 10K type strain sequencing project: providing services to taxonomists for standard genome sequencing and annotation.</title>
        <authorList>
            <consortium name="The Broad Institute Genomics Platform"/>
            <consortium name="The Broad Institute Genome Sequencing Center for Infectious Disease"/>
            <person name="Wu L."/>
            <person name="Ma J."/>
        </authorList>
    </citation>
    <scope>NUCLEOTIDE SEQUENCE [LARGE SCALE GENOMIC DNA]</scope>
    <source>
        <strain evidence="5">JCM 17224</strain>
    </source>
</reference>
<dbReference type="SUPFAM" id="SSF50156">
    <property type="entry name" value="PDZ domain-like"/>
    <property type="match status" value="1"/>
</dbReference>
<feature type="domain" description="Peptidase M61 catalytic" evidence="2">
    <location>
        <begin position="282"/>
        <end position="398"/>
    </location>
</feature>
<dbReference type="InterPro" id="IPR040756">
    <property type="entry name" value="Peptidase_M61_N"/>
</dbReference>
<evidence type="ECO:0000313" key="4">
    <source>
        <dbReference type="EMBL" id="GAA4017607.1"/>
    </source>
</evidence>